<dbReference type="PANTHER" id="PTHR31942:SF82">
    <property type="entry name" value="MLO PROTEIN HOMOLOG 1"/>
    <property type="match status" value="1"/>
</dbReference>
<accession>A0AAQ3P2W0</accession>
<proteinExistence type="inferred from homology"/>
<keyword evidence="4" id="KW-0611">Plant defense</keyword>
<evidence type="ECO:0000256" key="5">
    <source>
        <dbReference type="ARBA" id="ARBA00022989"/>
    </source>
</evidence>
<dbReference type="Pfam" id="PF03094">
    <property type="entry name" value="Mlo"/>
    <property type="match status" value="2"/>
</dbReference>
<reference evidence="9 10" key="1">
    <citation type="journal article" date="2023" name="Life. Sci Alliance">
        <title>Evolutionary insights into 3D genome organization and epigenetic landscape of Vigna mungo.</title>
        <authorList>
            <person name="Junaid A."/>
            <person name="Singh B."/>
            <person name="Bhatia S."/>
        </authorList>
    </citation>
    <scope>NUCLEOTIDE SEQUENCE [LARGE SCALE GENOMIC DNA]</scope>
    <source>
        <strain evidence="9">Urdbean</strain>
    </source>
</reference>
<keyword evidence="3" id="KW-0812">Transmembrane</keyword>
<evidence type="ECO:0000256" key="1">
    <source>
        <dbReference type="ARBA" id="ARBA00004141"/>
    </source>
</evidence>
<keyword evidence="7" id="KW-0568">Pathogenesis-related protein</keyword>
<evidence type="ECO:0000313" key="10">
    <source>
        <dbReference type="Proteomes" id="UP001374535"/>
    </source>
</evidence>
<dbReference type="InterPro" id="IPR004326">
    <property type="entry name" value="Mlo"/>
</dbReference>
<evidence type="ECO:0000256" key="2">
    <source>
        <dbReference type="ARBA" id="ARBA00006574"/>
    </source>
</evidence>
<feature type="chain" id="PRO_5042981682" evidence="8">
    <location>
        <begin position="18"/>
        <end position="115"/>
    </location>
</feature>
<comment type="subcellular location">
    <subcellularLocation>
        <location evidence="1">Membrane</location>
        <topology evidence="1">Multi-pass membrane protein</topology>
    </subcellularLocation>
</comment>
<keyword evidence="8" id="KW-0732">Signal</keyword>
<keyword evidence="6" id="KW-0472">Membrane</keyword>
<evidence type="ECO:0000313" key="9">
    <source>
        <dbReference type="EMBL" id="WVZ20428.1"/>
    </source>
</evidence>
<evidence type="ECO:0000256" key="6">
    <source>
        <dbReference type="ARBA" id="ARBA00023136"/>
    </source>
</evidence>
<dbReference type="Proteomes" id="UP001374535">
    <property type="component" value="Chromosome 2"/>
</dbReference>
<sequence>MAELMLLGFISLLLTFGTQYIAKICIPASAGDIMLPCKKVEASKDPDDSNGGRKLLYFEDDMEWRRVLATASSGGDYCSQKVAFFRQFFASVTKVDYMTMRHGFINVGARVLRVP</sequence>
<evidence type="ECO:0000256" key="4">
    <source>
        <dbReference type="ARBA" id="ARBA00022821"/>
    </source>
</evidence>
<evidence type="ECO:0000256" key="3">
    <source>
        <dbReference type="ARBA" id="ARBA00022692"/>
    </source>
</evidence>
<name>A0AAQ3P2W0_VIGMU</name>
<organism evidence="9 10">
    <name type="scientific">Vigna mungo</name>
    <name type="common">Black gram</name>
    <name type="synonym">Phaseolus mungo</name>
    <dbReference type="NCBI Taxonomy" id="3915"/>
    <lineage>
        <taxon>Eukaryota</taxon>
        <taxon>Viridiplantae</taxon>
        <taxon>Streptophyta</taxon>
        <taxon>Embryophyta</taxon>
        <taxon>Tracheophyta</taxon>
        <taxon>Spermatophyta</taxon>
        <taxon>Magnoliopsida</taxon>
        <taxon>eudicotyledons</taxon>
        <taxon>Gunneridae</taxon>
        <taxon>Pentapetalae</taxon>
        <taxon>rosids</taxon>
        <taxon>fabids</taxon>
        <taxon>Fabales</taxon>
        <taxon>Fabaceae</taxon>
        <taxon>Papilionoideae</taxon>
        <taxon>50 kb inversion clade</taxon>
        <taxon>NPAAA clade</taxon>
        <taxon>indigoferoid/millettioid clade</taxon>
        <taxon>Phaseoleae</taxon>
        <taxon>Vigna</taxon>
    </lineage>
</organism>
<protein>
    <submittedName>
        <fullName evidence="9">Uncharacterized protein</fullName>
    </submittedName>
</protein>
<dbReference type="AlphaFoldDB" id="A0AAQ3P2W0"/>
<comment type="similarity">
    <text evidence="2">Belongs to the MLO family.</text>
</comment>
<dbReference type="EMBL" id="CP144699">
    <property type="protein sequence ID" value="WVZ20428.1"/>
    <property type="molecule type" value="Genomic_DNA"/>
</dbReference>
<dbReference type="PANTHER" id="PTHR31942">
    <property type="entry name" value="MLO-LIKE PROTEIN 1"/>
    <property type="match status" value="1"/>
</dbReference>
<gene>
    <name evidence="9" type="ORF">V8G54_007750</name>
</gene>
<dbReference type="GO" id="GO:0016020">
    <property type="term" value="C:membrane"/>
    <property type="evidence" value="ECO:0007669"/>
    <property type="project" value="UniProtKB-SubCell"/>
</dbReference>
<feature type="signal peptide" evidence="8">
    <location>
        <begin position="1"/>
        <end position="17"/>
    </location>
</feature>
<evidence type="ECO:0000256" key="8">
    <source>
        <dbReference type="SAM" id="SignalP"/>
    </source>
</evidence>
<evidence type="ECO:0000256" key="7">
    <source>
        <dbReference type="ARBA" id="ARBA00023265"/>
    </source>
</evidence>
<keyword evidence="10" id="KW-1185">Reference proteome</keyword>
<keyword evidence="5" id="KW-1133">Transmembrane helix</keyword>
<dbReference type="GO" id="GO:0006952">
    <property type="term" value="P:defense response"/>
    <property type="evidence" value="ECO:0007669"/>
    <property type="project" value="UniProtKB-KW"/>
</dbReference>